<evidence type="ECO:0000259" key="4">
    <source>
        <dbReference type="Pfam" id="PF22936"/>
    </source>
</evidence>
<feature type="domain" description="Retrovirus-related Pol polyprotein from transposon TNT 1-94-like beta-barrel" evidence="4">
    <location>
        <begin position="80"/>
        <end position="160"/>
    </location>
</feature>
<dbReference type="InterPro" id="IPR031693">
    <property type="entry name" value="Sin3_C"/>
</dbReference>
<protein>
    <submittedName>
        <fullName evidence="5">Sin3 C-terminal</fullName>
    </submittedName>
</protein>
<dbReference type="GO" id="GO:0000122">
    <property type="term" value="P:negative regulation of transcription by RNA polymerase II"/>
    <property type="evidence" value="ECO:0007669"/>
    <property type="project" value="TreeGrafter"/>
</dbReference>
<name>A0A8T2GI03_9BRAS</name>
<evidence type="ECO:0000313" key="5">
    <source>
        <dbReference type="EMBL" id="KAG7645791.1"/>
    </source>
</evidence>
<dbReference type="Proteomes" id="UP000694240">
    <property type="component" value="Chromosome 1"/>
</dbReference>
<reference evidence="5 6" key="1">
    <citation type="submission" date="2020-12" db="EMBL/GenBank/DDBJ databases">
        <title>Concerted genomic and epigenomic changes stabilize Arabidopsis allopolyploids.</title>
        <authorList>
            <person name="Chen Z."/>
        </authorList>
    </citation>
    <scope>NUCLEOTIDE SEQUENCE [LARGE SCALE GENOMIC DNA]</scope>
    <source>
        <strain evidence="5">Allo738</strain>
        <tissue evidence="5">Leaf</tissue>
    </source>
</reference>
<dbReference type="AlphaFoldDB" id="A0A8T2GI03"/>
<evidence type="ECO:0000259" key="3">
    <source>
        <dbReference type="Pfam" id="PF16879"/>
    </source>
</evidence>
<feature type="domain" description="GAG-pre-integrase" evidence="2">
    <location>
        <begin position="190"/>
        <end position="249"/>
    </location>
</feature>
<dbReference type="InterPro" id="IPR054722">
    <property type="entry name" value="PolX-like_BBD"/>
</dbReference>
<comment type="caution">
    <text evidence="5">The sequence shown here is derived from an EMBL/GenBank/DDBJ whole genome shotgun (WGS) entry which is preliminary data.</text>
</comment>
<feature type="domain" description="Sin3 C-terminal" evidence="3">
    <location>
        <begin position="256"/>
        <end position="324"/>
    </location>
</feature>
<dbReference type="GO" id="GO:0000785">
    <property type="term" value="C:chromatin"/>
    <property type="evidence" value="ECO:0007669"/>
    <property type="project" value="TreeGrafter"/>
</dbReference>
<dbReference type="Pfam" id="PF13976">
    <property type="entry name" value="gag_pre-integrs"/>
    <property type="match status" value="1"/>
</dbReference>
<evidence type="ECO:0000259" key="2">
    <source>
        <dbReference type="Pfam" id="PF13976"/>
    </source>
</evidence>
<sequence length="334" mass="38142">MARGYMVISGFGFEISDTAADSQSSPSAAATDGFGADFLASPSNKTFEEKANYVEEKIQEEDMLLMASYKKDEQEENHKWYLDSGASNHMCGRKSMFAELDESVRGNVALGDESKMEVKGKGNILIRLKNGDHQFISNGYYIPSMKTNILSLGQLLEKGYDIRLKDNNLSIRDQESNLITKVPMSKNRMFVLNIRNDIAQCLKMCYKEESWLWHLRFGHLNFGGLELLSRKEMVRGLPCINHPKQGCEVVFKFKAKFMDALYNLLDGSIDDNTKFEDECRAIFGAQSYVLFTLDKLVQKFVKHLHAVASDETDTKLLQLHAYENYRKLWEDDLI</sequence>
<dbReference type="InterPro" id="IPR039774">
    <property type="entry name" value="Sin3-like"/>
</dbReference>
<dbReference type="Pfam" id="PF16879">
    <property type="entry name" value="Sin3a_C"/>
    <property type="match status" value="1"/>
</dbReference>
<keyword evidence="1" id="KW-0678">Repressor</keyword>
<dbReference type="InterPro" id="IPR025724">
    <property type="entry name" value="GAG-pre-integrase_dom"/>
</dbReference>
<dbReference type="PANTHER" id="PTHR12346:SF0">
    <property type="entry name" value="SIN3A, ISOFORM G"/>
    <property type="match status" value="1"/>
</dbReference>
<dbReference type="Pfam" id="PF22936">
    <property type="entry name" value="Pol_BBD"/>
    <property type="match status" value="1"/>
</dbReference>
<organism evidence="5 6">
    <name type="scientific">Arabidopsis thaliana x Arabidopsis arenosa</name>
    <dbReference type="NCBI Taxonomy" id="1240361"/>
    <lineage>
        <taxon>Eukaryota</taxon>
        <taxon>Viridiplantae</taxon>
        <taxon>Streptophyta</taxon>
        <taxon>Embryophyta</taxon>
        <taxon>Tracheophyta</taxon>
        <taxon>Spermatophyta</taxon>
        <taxon>Magnoliopsida</taxon>
        <taxon>eudicotyledons</taxon>
        <taxon>Gunneridae</taxon>
        <taxon>Pentapetalae</taxon>
        <taxon>rosids</taxon>
        <taxon>malvids</taxon>
        <taxon>Brassicales</taxon>
        <taxon>Brassicaceae</taxon>
        <taxon>Camelineae</taxon>
        <taxon>Arabidopsis</taxon>
    </lineage>
</organism>
<evidence type="ECO:0000313" key="6">
    <source>
        <dbReference type="Proteomes" id="UP000694240"/>
    </source>
</evidence>
<dbReference type="GO" id="GO:0000118">
    <property type="term" value="C:histone deacetylase complex"/>
    <property type="evidence" value="ECO:0007669"/>
    <property type="project" value="TreeGrafter"/>
</dbReference>
<accession>A0A8T2GI03</accession>
<evidence type="ECO:0000256" key="1">
    <source>
        <dbReference type="ARBA" id="ARBA00022491"/>
    </source>
</evidence>
<keyword evidence="6" id="KW-1185">Reference proteome</keyword>
<dbReference type="PANTHER" id="PTHR12346">
    <property type="entry name" value="SIN3B-RELATED"/>
    <property type="match status" value="1"/>
</dbReference>
<gene>
    <name evidence="5" type="ORF">ISN45_At01g009940</name>
</gene>
<dbReference type="EMBL" id="JAEFBK010000001">
    <property type="protein sequence ID" value="KAG7645791.1"/>
    <property type="molecule type" value="Genomic_DNA"/>
</dbReference>
<dbReference type="GO" id="GO:0003714">
    <property type="term" value="F:transcription corepressor activity"/>
    <property type="evidence" value="ECO:0007669"/>
    <property type="project" value="InterPro"/>
</dbReference>
<proteinExistence type="predicted"/>